<dbReference type="PANTHER" id="PTHR43312">
    <property type="entry name" value="D-THREO-ALDOSE 1-DEHYDROGENASE"/>
    <property type="match status" value="1"/>
</dbReference>
<evidence type="ECO:0000313" key="2">
    <source>
        <dbReference type="EMBL" id="KOO21071.1"/>
    </source>
</evidence>
<dbReference type="AlphaFoldDB" id="A0A0M0J3E1"/>
<dbReference type="InterPro" id="IPR036812">
    <property type="entry name" value="NAD(P)_OxRdtase_dom_sf"/>
</dbReference>
<keyword evidence="3" id="KW-1185">Reference proteome</keyword>
<dbReference type="InterPro" id="IPR023210">
    <property type="entry name" value="NADP_OxRdtase_dom"/>
</dbReference>
<reference evidence="3" key="1">
    <citation type="journal article" date="2015" name="PLoS Genet.">
        <title>Genome Sequence and Transcriptome Analyses of Chrysochromulina tobin: Metabolic Tools for Enhanced Algal Fitness in the Prominent Order Prymnesiales (Haptophyceae).</title>
        <authorList>
            <person name="Hovde B.T."/>
            <person name="Deodato C.R."/>
            <person name="Hunsperger H.M."/>
            <person name="Ryken S.A."/>
            <person name="Yost W."/>
            <person name="Jha R.K."/>
            <person name="Patterson J."/>
            <person name="Monnat R.J. Jr."/>
            <person name="Barlow S.B."/>
            <person name="Starkenburg S.R."/>
            <person name="Cattolico R.A."/>
        </authorList>
    </citation>
    <scope>NUCLEOTIDE SEQUENCE</scope>
    <source>
        <strain evidence="3">CCMP291</strain>
    </source>
</reference>
<organism evidence="2 3">
    <name type="scientific">Chrysochromulina tobinii</name>
    <dbReference type="NCBI Taxonomy" id="1460289"/>
    <lineage>
        <taxon>Eukaryota</taxon>
        <taxon>Haptista</taxon>
        <taxon>Haptophyta</taxon>
        <taxon>Prymnesiophyceae</taxon>
        <taxon>Prymnesiales</taxon>
        <taxon>Chrysochromulinaceae</taxon>
        <taxon>Chrysochromulina</taxon>
    </lineage>
</organism>
<accession>A0A0M0J3E1</accession>
<evidence type="ECO:0000313" key="3">
    <source>
        <dbReference type="Proteomes" id="UP000037460"/>
    </source>
</evidence>
<dbReference type="InterPro" id="IPR053135">
    <property type="entry name" value="AKR2_Oxidoreductase"/>
</dbReference>
<comment type="caution">
    <text evidence="2">The sequence shown here is derived from an EMBL/GenBank/DDBJ whole genome shotgun (WGS) entry which is preliminary data.</text>
</comment>
<feature type="domain" description="NADP-dependent oxidoreductase" evidence="1">
    <location>
        <begin position="48"/>
        <end position="219"/>
    </location>
</feature>
<dbReference type="SUPFAM" id="SSF51430">
    <property type="entry name" value="NAD(P)-linked oxidoreductase"/>
    <property type="match status" value="1"/>
</dbReference>
<gene>
    <name evidence="2" type="ORF">Ctob_000482</name>
</gene>
<protein>
    <submittedName>
        <fullName evidence="2">Aldo keto reductase</fullName>
    </submittedName>
</protein>
<dbReference type="Proteomes" id="UP000037460">
    <property type="component" value="Unassembled WGS sequence"/>
</dbReference>
<sequence length="238" mass="25592">MENSNLCKVGLGLIWCGRQWPPNNQGWQRPSDEQIDLMLSTGFDLLGDGAKLMLDTASGYGESEQRVGSWLTNNATLASRCVIATKFGETFNCSTGETTTCHTAAGAMTVLEASLLTLSRPIDLFYSHITSQLTEAQAEAVLADDGLRHALVSAKAEGKVGMLGTSCSYPNVVRTALRKGWLDELAVVQLPARTCVAEPELIAELRAAGKLVIANSPVRRVLAAPDEAVTNERRLRTS</sequence>
<name>A0A0M0J3E1_9EUKA</name>
<dbReference type="Gene3D" id="3.20.20.100">
    <property type="entry name" value="NADP-dependent oxidoreductase domain"/>
    <property type="match status" value="1"/>
</dbReference>
<dbReference type="EMBL" id="JWZX01003391">
    <property type="protein sequence ID" value="KOO21071.1"/>
    <property type="molecule type" value="Genomic_DNA"/>
</dbReference>
<dbReference type="PANTHER" id="PTHR43312:SF1">
    <property type="entry name" value="NADP-DEPENDENT OXIDOREDUCTASE DOMAIN-CONTAINING PROTEIN"/>
    <property type="match status" value="1"/>
</dbReference>
<proteinExistence type="predicted"/>
<evidence type="ECO:0000259" key="1">
    <source>
        <dbReference type="Pfam" id="PF00248"/>
    </source>
</evidence>
<dbReference type="Pfam" id="PF00248">
    <property type="entry name" value="Aldo_ket_red"/>
    <property type="match status" value="1"/>
</dbReference>